<evidence type="ECO:0000313" key="5">
    <source>
        <dbReference type="EMBL" id="KAK7466775.1"/>
    </source>
</evidence>
<feature type="repeat" description="ANK" evidence="3">
    <location>
        <begin position="146"/>
        <end position="172"/>
    </location>
</feature>
<keyword evidence="4" id="KW-0472">Membrane</keyword>
<reference evidence="5 6" key="1">
    <citation type="journal article" date="2023" name="Sci. Data">
        <title>Genome assembly of the Korean intertidal mud-creeper Batillaria attramentaria.</title>
        <authorList>
            <person name="Patra A.K."/>
            <person name="Ho P.T."/>
            <person name="Jun S."/>
            <person name="Lee S.J."/>
            <person name="Kim Y."/>
            <person name="Won Y.J."/>
        </authorList>
    </citation>
    <scope>NUCLEOTIDE SEQUENCE [LARGE SCALE GENOMIC DNA]</scope>
    <source>
        <strain evidence="5">Wonlab-2016</strain>
    </source>
</reference>
<organism evidence="5 6">
    <name type="scientific">Batillaria attramentaria</name>
    <dbReference type="NCBI Taxonomy" id="370345"/>
    <lineage>
        <taxon>Eukaryota</taxon>
        <taxon>Metazoa</taxon>
        <taxon>Spiralia</taxon>
        <taxon>Lophotrochozoa</taxon>
        <taxon>Mollusca</taxon>
        <taxon>Gastropoda</taxon>
        <taxon>Caenogastropoda</taxon>
        <taxon>Sorbeoconcha</taxon>
        <taxon>Cerithioidea</taxon>
        <taxon>Batillariidae</taxon>
        <taxon>Batillaria</taxon>
    </lineage>
</organism>
<keyword evidence="2 3" id="KW-0040">ANK repeat</keyword>
<evidence type="ECO:0000256" key="2">
    <source>
        <dbReference type="ARBA" id="ARBA00023043"/>
    </source>
</evidence>
<dbReference type="SUPFAM" id="SSF48403">
    <property type="entry name" value="Ankyrin repeat"/>
    <property type="match status" value="1"/>
</dbReference>
<dbReference type="SMART" id="SM00248">
    <property type="entry name" value="ANK"/>
    <property type="match status" value="3"/>
</dbReference>
<protein>
    <recommendedName>
        <fullName evidence="7">Ankyrin</fullName>
    </recommendedName>
</protein>
<dbReference type="EMBL" id="JACVVK020000546">
    <property type="protein sequence ID" value="KAK7466775.1"/>
    <property type="molecule type" value="Genomic_DNA"/>
</dbReference>
<evidence type="ECO:0000256" key="3">
    <source>
        <dbReference type="PROSITE-ProRule" id="PRU00023"/>
    </source>
</evidence>
<keyword evidence="1" id="KW-0677">Repeat</keyword>
<sequence length="172" mass="17883">MSDERWQTFKTLALAHRWQPLAALLKAVGPKGAERFVTSIVDENHHATALTMCARNAATAALNAASSAKTNGEAEGGGKTKGEAGGEETVAGLLETCQVLVKIGADLNHRDAKGRTALQWAVLGGLTQLVALLLSLGADVVTMDNTGQTALHAAIASGNHACVALLLQHDRQ</sequence>
<dbReference type="PANTHER" id="PTHR24171">
    <property type="entry name" value="ANKYRIN REPEAT DOMAIN-CONTAINING PROTEIN 39-RELATED"/>
    <property type="match status" value="1"/>
</dbReference>
<keyword evidence="6" id="KW-1185">Reference proteome</keyword>
<keyword evidence="4" id="KW-0812">Transmembrane</keyword>
<dbReference type="PROSITE" id="PS50088">
    <property type="entry name" value="ANK_REPEAT"/>
    <property type="match status" value="2"/>
</dbReference>
<name>A0ABD0J9V5_9CAEN</name>
<dbReference type="Gene3D" id="1.25.40.20">
    <property type="entry name" value="Ankyrin repeat-containing domain"/>
    <property type="match status" value="1"/>
</dbReference>
<dbReference type="Proteomes" id="UP001519460">
    <property type="component" value="Unassembled WGS sequence"/>
</dbReference>
<accession>A0ABD0J9V5</accession>
<evidence type="ECO:0000256" key="4">
    <source>
        <dbReference type="SAM" id="Phobius"/>
    </source>
</evidence>
<keyword evidence="4" id="KW-1133">Transmembrane helix</keyword>
<feature type="non-terminal residue" evidence="5">
    <location>
        <position position="172"/>
    </location>
</feature>
<evidence type="ECO:0008006" key="7">
    <source>
        <dbReference type="Google" id="ProtNLM"/>
    </source>
</evidence>
<dbReference type="Pfam" id="PF12796">
    <property type="entry name" value="Ank_2"/>
    <property type="match status" value="1"/>
</dbReference>
<gene>
    <name evidence="5" type="ORF">BaRGS_00037140</name>
</gene>
<evidence type="ECO:0000256" key="1">
    <source>
        <dbReference type="ARBA" id="ARBA00022737"/>
    </source>
</evidence>
<evidence type="ECO:0000313" key="6">
    <source>
        <dbReference type="Proteomes" id="UP001519460"/>
    </source>
</evidence>
<proteinExistence type="predicted"/>
<feature type="repeat" description="ANK" evidence="3">
    <location>
        <begin position="113"/>
        <end position="145"/>
    </location>
</feature>
<feature type="transmembrane region" description="Helical" evidence="4">
    <location>
        <begin position="117"/>
        <end position="138"/>
    </location>
</feature>
<dbReference type="PROSITE" id="PS50297">
    <property type="entry name" value="ANK_REP_REGION"/>
    <property type="match status" value="2"/>
</dbReference>
<dbReference type="InterPro" id="IPR002110">
    <property type="entry name" value="Ankyrin_rpt"/>
</dbReference>
<comment type="caution">
    <text evidence="5">The sequence shown here is derived from an EMBL/GenBank/DDBJ whole genome shotgun (WGS) entry which is preliminary data.</text>
</comment>
<dbReference type="AlphaFoldDB" id="A0ABD0J9V5"/>
<dbReference type="InterPro" id="IPR036770">
    <property type="entry name" value="Ankyrin_rpt-contain_sf"/>
</dbReference>